<gene>
    <name evidence="2" type="ORF">ANN_06001</name>
</gene>
<protein>
    <submittedName>
        <fullName evidence="2">Uncharacterized protein</fullName>
    </submittedName>
</protein>
<feature type="compositionally biased region" description="Acidic residues" evidence="1">
    <location>
        <begin position="310"/>
        <end position="323"/>
    </location>
</feature>
<proteinExistence type="predicted"/>
<keyword evidence="3" id="KW-1185">Reference proteome</keyword>
<feature type="compositionally biased region" description="Basic and acidic residues" evidence="1">
    <location>
        <begin position="266"/>
        <end position="276"/>
    </location>
</feature>
<dbReference type="Proteomes" id="UP001148838">
    <property type="component" value="Unassembled WGS sequence"/>
</dbReference>
<sequence length="404" mass="46075">MTENISKQINKLQEPDKDKRLNYYRWFQTFIVQNPAILSITWNLWPPRSPDLTTPDNICYRGLEVIFEVDIRLVIRYVPPEFDYPILEIERTDYLPQYCQSVSGKSGSVSAMASQSSTHDQLDWSGPILLAESVVLPPHTVKIVREPTSDQDGLPGIYVARSISQLGNFRTIVNDARGHSSLVDDHGSGYVRKVSMNGQKNCDRNKKSAFATGKLDDRPVLNKETIIPVNSQGQVRQINNCEHQLCESSTFDDNETAKKKQKAVNKRCDDSDKDWEPGTSVRRQNKDKETITSPYKLRDRGNQPRKYTFDSDEEIDDVQDDNGETNVANSELNNEPSHDQHARQRYSVLTDPRPTPRARRQAQRNEVAMNLDELNEEEVTTSDPDPKEQQAASNRGSAQLFVRH</sequence>
<evidence type="ECO:0000256" key="1">
    <source>
        <dbReference type="SAM" id="MobiDB-lite"/>
    </source>
</evidence>
<evidence type="ECO:0000313" key="3">
    <source>
        <dbReference type="Proteomes" id="UP001148838"/>
    </source>
</evidence>
<accession>A0ABQ8TET1</accession>
<name>A0ABQ8TET1_PERAM</name>
<organism evidence="2 3">
    <name type="scientific">Periplaneta americana</name>
    <name type="common">American cockroach</name>
    <name type="synonym">Blatta americana</name>
    <dbReference type="NCBI Taxonomy" id="6978"/>
    <lineage>
        <taxon>Eukaryota</taxon>
        <taxon>Metazoa</taxon>
        <taxon>Ecdysozoa</taxon>
        <taxon>Arthropoda</taxon>
        <taxon>Hexapoda</taxon>
        <taxon>Insecta</taxon>
        <taxon>Pterygota</taxon>
        <taxon>Neoptera</taxon>
        <taxon>Polyneoptera</taxon>
        <taxon>Dictyoptera</taxon>
        <taxon>Blattodea</taxon>
        <taxon>Blattoidea</taxon>
        <taxon>Blattidae</taxon>
        <taxon>Blattinae</taxon>
        <taxon>Periplaneta</taxon>
    </lineage>
</organism>
<comment type="caution">
    <text evidence="2">The sequence shown here is derived from an EMBL/GenBank/DDBJ whole genome shotgun (WGS) entry which is preliminary data.</text>
</comment>
<dbReference type="EMBL" id="JAJSOF020000011">
    <property type="protein sequence ID" value="KAJ4444210.1"/>
    <property type="molecule type" value="Genomic_DNA"/>
</dbReference>
<feature type="region of interest" description="Disordered" evidence="1">
    <location>
        <begin position="250"/>
        <end position="404"/>
    </location>
</feature>
<reference evidence="2 3" key="1">
    <citation type="journal article" date="2022" name="Allergy">
        <title>Genome assembly and annotation of Periplaneta americana reveal a comprehensive cockroach allergen profile.</title>
        <authorList>
            <person name="Wang L."/>
            <person name="Xiong Q."/>
            <person name="Saelim N."/>
            <person name="Wang L."/>
            <person name="Nong W."/>
            <person name="Wan A.T."/>
            <person name="Shi M."/>
            <person name="Liu X."/>
            <person name="Cao Q."/>
            <person name="Hui J.H.L."/>
            <person name="Sookrung N."/>
            <person name="Leung T.F."/>
            <person name="Tungtrongchitr A."/>
            <person name="Tsui S.K.W."/>
        </authorList>
    </citation>
    <scope>NUCLEOTIDE SEQUENCE [LARGE SCALE GENOMIC DNA]</scope>
    <source>
        <strain evidence="2">PWHHKU_190912</strain>
    </source>
</reference>
<feature type="compositionally biased region" description="Basic and acidic residues" evidence="1">
    <location>
        <begin position="284"/>
        <end position="302"/>
    </location>
</feature>
<evidence type="ECO:0000313" key="2">
    <source>
        <dbReference type="EMBL" id="KAJ4444210.1"/>
    </source>
</evidence>
<feature type="compositionally biased region" description="Polar residues" evidence="1">
    <location>
        <begin position="324"/>
        <end position="335"/>
    </location>
</feature>